<accession>A0A9E7CVP0</accession>
<dbReference type="PRINTS" id="PR00411">
    <property type="entry name" value="PNDRDTASEI"/>
</dbReference>
<dbReference type="Gene3D" id="1.20.58.100">
    <property type="entry name" value="Fumarate reductase/succinate dehydrogenase flavoprotein-like, C-terminal domain"/>
    <property type="match status" value="1"/>
</dbReference>
<dbReference type="InterPro" id="IPR030664">
    <property type="entry name" value="SdhA/FrdA/AprA"/>
</dbReference>
<dbReference type="SUPFAM" id="SSF46977">
    <property type="entry name" value="Succinate dehydrogenase/fumarate reductase flavoprotein C-terminal domain"/>
    <property type="match status" value="1"/>
</dbReference>
<protein>
    <submittedName>
        <fullName evidence="4">FAD-binding protein</fullName>
    </submittedName>
</protein>
<dbReference type="GO" id="GO:0009055">
    <property type="term" value="F:electron transfer activity"/>
    <property type="evidence" value="ECO:0007669"/>
    <property type="project" value="TreeGrafter"/>
</dbReference>
<gene>
    <name evidence="4" type="ORF">K9D25_01205</name>
</gene>
<dbReference type="RefSeq" id="WP_244378451.1">
    <property type="nucleotide sequence ID" value="NZ_CP083239.1"/>
</dbReference>
<evidence type="ECO:0000256" key="1">
    <source>
        <dbReference type="ARBA" id="ARBA00022630"/>
    </source>
</evidence>
<dbReference type="GO" id="GO:0050660">
    <property type="term" value="F:flavin adenine dinucleotide binding"/>
    <property type="evidence" value="ECO:0007669"/>
    <property type="project" value="TreeGrafter"/>
</dbReference>
<sequence length="525" mass="55057">MAETIHLHSDVLVIGGGPAACWAALAAREAGCSVVLVDKGYVGTSGATAPSNTGTWFATTPERRAKLIAERVKSSEGLADIRQMGRVIDTATQHLHVLAERGYRFPRDDEGALYIANLRGPDYMRFLRQLLVKAGVTVRDHHPALELLTAGDTVAGAAGFARQLGQNWEARAGAVVLATGGCAFGSRILGATGLTGDGQLMAAELGANLSGMEFSSQYGIVPLHSSVNKGLPYFWASFYRADGSAIDITPGERFSVLARESLAGPLQARLDRATGAVPDALRRGQPNCFLPFERAGIDPFAQLFPIALRAEGTVRGTGGLKRVDDDCGVGIPGLFAAGDALERQDIAGAATGGGGPNASWAIATGLWSGKGAAAFAQRLGPRAAERPVRAAGQAGLRPAATARTLDPAEAVELVRGEMLPVERNFFRSAPTLKASLTRLDAAWATLRDHGQGEGATAFRLREAAALLASSRWAYRAAAARNETRGMHRRLDAPAATPALARRLTLAGIDQPVLSFDRPSLEAAAS</sequence>
<name>A0A9E7CVP0_9HYPH</name>
<evidence type="ECO:0000313" key="4">
    <source>
        <dbReference type="EMBL" id="UOK71378.1"/>
    </source>
</evidence>
<reference evidence="4" key="1">
    <citation type="submission" date="2021-09" db="EMBL/GenBank/DDBJ databases">
        <title>Network and meta-omics reveal the key degrader and cooperation patterns in an efficient 1,4-dioxane-degrading microbial community.</title>
        <authorList>
            <person name="Dai C."/>
        </authorList>
    </citation>
    <scope>NUCLEOTIDE SEQUENCE</scope>
    <source>
        <strain evidence="4">ZM13</strain>
    </source>
</reference>
<keyword evidence="1" id="KW-0285">Flavoprotein</keyword>
<dbReference type="Gene3D" id="3.50.50.60">
    <property type="entry name" value="FAD/NAD(P)-binding domain"/>
    <property type="match status" value="1"/>
</dbReference>
<dbReference type="InterPro" id="IPR037099">
    <property type="entry name" value="Fum_R/Succ_DH_flav-like_C_sf"/>
</dbReference>
<keyword evidence="2" id="KW-0560">Oxidoreductase</keyword>
<proteinExistence type="predicted"/>
<dbReference type="KEGG" id="apol:K9D25_01205"/>
<dbReference type="PRINTS" id="PR00368">
    <property type="entry name" value="FADPNR"/>
</dbReference>
<dbReference type="PANTHER" id="PTHR11632:SF73">
    <property type="entry name" value="BLR3196 PROTEIN"/>
    <property type="match status" value="1"/>
</dbReference>
<dbReference type="AlphaFoldDB" id="A0A9E7CVP0"/>
<evidence type="ECO:0000313" key="5">
    <source>
        <dbReference type="Proteomes" id="UP000831684"/>
    </source>
</evidence>
<dbReference type="GO" id="GO:0009061">
    <property type="term" value="P:anaerobic respiration"/>
    <property type="evidence" value="ECO:0007669"/>
    <property type="project" value="TreeGrafter"/>
</dbReference>
<dbReference type="GO" id="GO:0005886">
    <property type="term" value="C:plasma membrane"/>
    <property type="evidence" value="ECO:0007669"/>
    <property type="project" value="TreeGrafter"/>
</dbReference>
<dbReference type="Proteomes" id="UP000831684">
    <property type="component" value="Chromosome"/>
</dbReference>
<evidence type="ECO:0000256" key="2">
    <source>
        <dbReference type="ARBA" id="ARBA00023002"/>
    </source>
</evidence>
<dbReference type="GO" id="GO:0000104">
    <property type="term" value="F:succinate dehydrogenase activity"/>
    <property type="evidence" value="ECO:0007669"/>
    <property type="project" value="TreeGrafter"/>
</dbReference>
<dbReference type="InterPro" id="IPR003953">
    <property type="entry name" value="FAD-dep_OxRdtase_2_FAD-bd"/>
</dbReference>
<dbReference type="PANTHER" id="PTHR11632">
    <property type="entry name" value="SUCCINATE DEHYDROGENASE 2 FLAVOPROTEIN SUBUNIT"/>
    <property type="match status" value="1"/>
</dbReference>
<feature type="domain" description="FAD-dependent oxidoreductase 2 FAD-binding" evidence="3">
    <location>
        <begin position="10"/>
        <end position="354"/>
    </location>
</feature>
<organism evidence="4 5">
    <name type="scientific">Ancylobacter polymorphus</name>
    <dbReference type="NCBI Taxonomy" id="223390"/>
    <lineage>
        <taxon>Bacteria</taxon>
        <taxon>Pseudomonadati</taxon>
        <taxon>Pseudomonadota</taxon>
        <taxon>Alphaproteobacteria</taxon>
        <taxon>Hyphomicrobiales</taxon>
        <taxon>Xanthobacteraceae</taxon>
        <taxon>Ancylobacter</taxon>
    </lineage>
</organism>
<dbReference type="SUPFAM" id="SSF51905">
    <property type="entry name" value="FAD/NAD(P)-binding domain"/>
    <property type="match status" value="1"/>
</dbReference>
<dbReference type="EMBL" id="CP083239">
    <property type="protein sequence ID" value="UOK71378.1"/>
    <property type="molecule type" value="Genomic_DNA"/>
</dbReference>
<dbReference type="Pfam" id="PF00890">
    <property type="entry name" value="FAD_binding_2"/>
    <property type="match status" value="1"/>
</dbReference>
<evidence type="ECO:0000259" key="3">
    <source>
        <dbReference type="Pfam" id="PF00890"/>
    </source>
</evidence>
<dbReference type="InterPro" id="IPR036188">
    <property type="entry name" value="FAD/NAD-bd_sf"/>
</dbReference>